<dbReference type="EMBL" id="BSBI01000025">
    <property type="protein sequence ID" value="GLF99870.1"/>
    <property type="molecule type" value="Genomic_DNA"/>
</dbReference>
<feature type="transmembrane region" description="Helical" evidence="5">
    <location>
        <begin position="328"/>
        <end position="348"/>
    </location>
</feature>
<accession>A0ABQ5PBC2</accession>
<dbReference type="Gene3D" id="1.20.1250.20">
    <property type="entry name" value="MFS general substrate transporter like domains"/>
    <property type="match status" value="2"/>
</dbReference>
<feature type="transmembrane region" description="Helical" evidence="5">
    <location>
        <begin position="393"/>
        <end position="417"/>
    </location>
</feature>
<keyword evidence="2 5" id="KW-0812">Transmembrane</keyword>
<evidence type="ECO:0000256" key="5">
    <source>
        <dbReference type="SAM" id="Phobius"/>
    </source>
</evidence>
<gene>
    <name evidence="7" type="ORF">SYYSPA8_36255</name>
</gene>
<dbReference type="PROSITE" id="PS50850">
    <property type="entry name" value="MFS"/>
    <property type="match status" value="1"/>
</dbReference>
<feature type="transmembrane region" description="Helical" evidence="5">
    <location>
        <begin position="150"/>
        <end position="172"/>
    </location>
</feature>
<evidence type="ECO:0000256" key="1">
    <source>
        <dbReference type="ARBA" id="ARBA00004651"/>
    </source>
</evidence>
<dbReference type="InterPro" id="IPR036259">
    <property type="entry name" value="MFS_trans_sf"/>
</dbReference>
<keyword evidence="3 5" id="KW-1133">Transmembrane helix</keyword>
<dbReference type="Proteomes" id="UP001291653">
    <property type="component" value="Unassembled WGS sequence"/>
</dbReference>
<dbReference type="PANTHER" id="PTHR11662:SF450">
    <property type="entry name" value="BLR1003 PROTEIN"/>
    <property type="match status" value="1"/>
</dbReference>
<evidence type="ECO:0000259" key="6">
    <source>
        <dbReference type="PROSITE" id="PS50850"/>
    </source>
</evidence>
<evidence type="ECO:0000256" key="3">
    <source>
        <dbReference type="ARBA" id="ARBA00022989"/>
    </source>
</evidence>
<dbReference type="SUPFAM" id="SSF103473">
    <property type="entry name" value="MFS general substrate transporter"/>
    <property type="match status" value="1"/>
</dbReference>
<proteinExistence type="predicted"/>
<dbReference type="RefSeq" id="WP_323451798.1">
    <property type="nucleotide sequence ID" value="NZ_BSBI01000025.1"/>
</dbReference>
<keyword evidence="4 5" id="KW-0472">Membrane</keyword>
<name>A0ABQ5PBC2_9ACTN</name>
<feature type="transmembrane region" description="Helical" evidence="5">
    <location>
        <begin position="58"/>
        <end position="83"/>
    </location>
</feature>
<dbReference type="InterPro" id="IPR020846">
    <property type="entry name" value="MFS_dom"/>
</dbReference>
<feature type="transmembrane region" description="Helical" evidence="5">
    <location>
        <begin position="299"/>
        <end position="322"/>
    </location>
</feature>
<feature type="transmembrane region" description="Helical" evidence="5">
    <location>
        <begin position="90"/>
        <end position="110"/>
    </location>
</feature>
<feature type="transmembrane region" description="Helical" evidence="5">
    <location>
        <begin position="21"/>
        <end position="38"/>
    </location>
</feature>
<evidence type="ECO:0000313" key="8">
    <source>
        <dbReference type="Proteomes" id="UP001291653"/>
    </source>
</evidence>
<organism evidence="7 8">
    <name type="scientific">Streptomyces yaizuensis</name>
    <dbReference type="NCBI Taxonomy" id="2989713"/>
    <lineage>
        <taxon>Bacteria</taxon>
        <taxon>Bacillati</taxon>
        <taxon>Actinomycetota</taxon>
        <taxon>Actinomycetes</taxon>
        <taxon>Kitasatosporales</taxon>
        <taxon>Streptomycetaceae</taxon>
        <taxon>Streptomyces</taxon>
    </lineage>
</organism>
<dbReference type="PANTHER" id="PTHR11662">
    <property type="entry name" value="SOLUTE CARRIER FAMILY 17"/>
    <property type="match status" value="1"/>
</dbReference>
<feature type="transmembrane region" description="Helical" evidence="5">
    <location>
        <begin position="178"/>
        <end position="196"/>
    </location>
</feature>
<feature type="transmembrane region" description="Helical" evidence="5">
    <location>
        <begin position="262"/>
        <end position="287"/>
    </location>
</feature>
<feature type="transmembrane region" description="Helical" evidence="5">
    <location>
        <begin position="116"/>
        <end position="138"/>
    </location>
</feature>
<keyword evidence="8" id="KW-1185">Reference proteome</keyword>
<protein>
    <submittedName>
        <fullName evidence="7">MFS transporter</fullName>
    </submittedName>
</protein>
<evidence type="ECO:0000313" key="7">
    <source>
        <dbReference type="EMBL" id="GLF99870.1"/>
    </source>
</evidence>
<dbReference type="Pfam" id="PF07690">
    <property type="entry name" value="MFS_1"/>
    <property type="match status" value="1"/>
</dbReference>
<evidence type="ECO:0000256" key="2">
    <source>
        <dbReference type="ARBA" id="ARBA00022692"/>
    </source>
</evidence>
<dbReference type="InterPro" id="IPR050382">
    <property type="entry name" value="MFS_Na/Anion_cotransporter"/>
</dbReference>
<feature type="domain" description="Major facilitator superfamily (MFS) profile" evidence="6">
    <location>
        <begin position="25"/>
        <end position="421"/>
    </location>
</feature>
<evidence type="ECO:0000256" key="4">
    <source>
        <dbReference type="ARBA" id="ARBA00023136"/>
    </source>
</evidence>
<comment type="subcellular location">
    <subcellularLocation>
        <location evidence="1">Cell membrane</location>
        <topology evidence="1">Multi-pass membrane protein</topology>
    </subcellularLocation>
</comment>
<reference evidence="7 8" key="1">
    <citation type="submission" date="2022-10" db="EMBL/GenBank/DDBJ databases">
        <title>Draft genome sequence of Streptomyces sp. YSPA8.</title>
        <authorList>
            <person name="Moriuchi R."/>
            <person name="Dohra H."/>
            <person name="Yamamura H."/>
            <person name="Kodani S."/>
        </authorList>
    </citation>
    <scope>NUCLEOTIDE SEQUENCE [LARGE SCALE GENOMIC DNA]</scope>
    <source>
        <strain evidence="7 8">YSPA8</strain>
    </source>
</reference>
<feature type="transmembrane region" description="Helical" evidence="5">
    <location>
        <begin position="227"/>
        <end position="250"/>
    </location>
</feature>
<sequence>MAPRTATHARDTAPPAPAGRRAWLITVMIVAFMVINFADKSVLGLAAVPIMEELGLSNSTYGLISSSFYFLFSVSGLLVGFLSTRISSRILLLGMTVLWAVAQLPVLVVASVPTLMAGRILLGAAEGPAASMSMHALYKWFPPERRALPSALQIGGAALGMLIAAPVVTWLIDGFGWRSAYAVLAAVSAAWALVWWRVGHDGPYDHQHTGTGSGGPRLPYRRILRTGTVLGSIASAFGAAWALSLSHAWLPAYFRTQMDMSAAASATAISVMSGVGLVLLLTVCPFVDALKSHGVSSRWSSGAAQSIAVCVAGCAMAAFPFVDASAPRLVLIALAFGGIAIAIPLHYMTTAEVVPAAQRGAVFGIVAGIGTLPGLVAPFLTGHLIDAADTQTAGYTTAFLVAGAVMLTAGAFALTAIRPERDAQRLGLGTEPGAPG</sequence>
<comment type="caution">
    <text evidence="7">The sequence shown here is derived from an EMBL/GenBank/DDBJ whole genome shotgun (WGS) entry which is preliminary data.</text>
</comment>
<dbReference type="InterPro" id="IPR011701">
    <property type="entry name" value="MFS"/>
</dbReference>
<feature type="transmembrane region" description="Helical" evidence="5">
    <location>
        <begin position="360"/>
        <end position="381"/>
    </location>
</feature>